<dbReference type="SUPFAM" id="SSF46785">
    <property type="entry name" value="Winged helix' DNA-binding domain"/>
    <property type="match status" value="1"/>
</dbReference>
<evidence type="ECO:0000259" key="4">
    <source>
        <dbReference type="PROSITE" id="PS50995"/>
    </source>
</evidence>
<dbReference type="AlphaFoldDB" id="H0R0Z6"/>
<gene>
    <name evidence="5" type="ORF">GOEFS_063_00210</name>
</gene>
<dbReference type="CDD" id="cd00090">
    <property type="entry name" value="HTH_ARSR"/>
    <property type="match status" value="1"/>
</dbReference>
<dbReference type="Proteomes" id="UP000035034">
    <property type="component" value="Unassembled WGS sequence"/>
</dbReference>
<evidence type="ECO:0000256" key="3">
    <source>
        <dbReference type="ARBA" id="ARBA00023163"/>
    </source>
</evidence>
<dbReference type="InterPro" id="IPR011991">
    <property type="entry name" value="ArsR-like_HTH"/>
</dbReference>
<dbReference type="PROSITE" id="PS50995">
    <property type="entry name" value="HTH_MARR_2"/>
    <property type="match status" value="1"/>
</dbReference>
<evidence type="ECO:0000256" key="1">
    <source>
        <dbReference type="ARBA" id="ARBA00023015"/>
    </source>
</evidence>
<dbReference type="STRING" id="1077974.GOEFS_063_00210"/>
<dbReference type="PANTHER" id="PTHR42756">
    <property type="entry name" value="TRANSCRIPTIONAL REGULATOR, MARR"/>
    <property type="match status" value="1"/>
</dbReference>
<dbReference type="PRINTS" id="PR00598">
    <property type="entry name" value="HTHMARR"/>
</dbReference>
<keyword evidence="2" id="KW-0238">DNA-binding</keyword>
<dbReference type="eggNOG" id="COG1846">
    <property type="taxonomic scope" value="Bacteria"/>
</dbReference>
<protein>
    <submittedName>
        <fullName evidence="5">Putative MarR family transcriptional regulator</fullName>
    </submittedName>
</protein>
<dbReference type="GO" id="GO:0003700">
    <property type="term" value="F:DNA-binding transcription factor activity"/>
    <property type="evidence" value="ECO:0007669"/>
    <property type="project" value="InterPro"/>
</dbReference>
<keyword evidence="6" id="KW-1185">Reference proteome</keyword>
<dbReference type="Gene3D" id="1.10.10.10">
    <property type="entry name" value="Winged helix-like DNA-binding domain superfamily/Winged helix DNA-binding domain"/>
    <property type="match status" value="1"/>
</dbReference>
<dbReference type="GO" id="GO:0003677">
    <property type="term" value="F:DNA binding"/>
    <property type="evidence" value="ECO:0007669"/>
    <property type="project" value="UniProtKB-KW"/>
</dbReference>
<keyword evidence="1" id="KW-0805">Transcription regulation</keyword>
<reference evidence="5 6" key="1">
    <citation type="submission" date="2011-12" db="EMBL/GenBank/DDBJ databases">
        <title>Whole genome shotgun sequence of Gordonia effusa NBRC 100432.</title>
        <authorList>
            <person name="Yoshida I."/>
            <person name="Takarada H."/>
            <person name="Hosoyama A."/>
            <person name="Tsuchikane K."/>
            <person name="Katsumata H."/>
            <person name="Yamazaki S."/>
            <person name="Fujita N."/>
        </authorList>
    </citation>
    <scope>NUCLEOTIDE SEQUENCE [LARGE SCALE GENOMIC DNA]</scope>
    <source>
        <strain evidence="5 6">NBRC 100432</strain>
    </source>
</reference>
<dbReference type="EMBL" id="BAEH01000063">
    <property type="protein sequence ID" value="GAB18747.1"/>
    <property type="molecule type" value="Genomic_DNA"/>
</dbReference>
<dbReference type="InterPro" id="IPR036390">
    <property type="entry name" value="WH_DNA-bd_sf"/>
</dbReference>
<accession>H0R0Z6</accession>
<proteinExistence type="predicted"/>
<sequence>MDTMVATELTFSQMRSVFILGSHGCPMSVNELAGELGLSLAAAGRGIDKLVGLGIVDRREDAADRRIKRISLTDKGQDIVDAQLSIKEDLLRDFVSRLPAELRDNLQSALSSIVNGDNDYFPTSISQKAHA</sequence>
<name>H0R0Z6_9ACTN</name>
<evidence type="ECO:0000313" key="5">
    <source>
        <dbReference type="EMBL" id="GAB18747.1"/>
    </source>
</evidence>
<dbReference type="PANTHER" id="PTHR42756:SF1">
    <property type="entry name" value="TRANSCRIPTIONAL REPRESSOR OF EMRAB OPERON"/>
    <property type="match status" value="1"/>
</dbReference>
<dbReference type="OrthoDB" id="122135at2"/>
<keyword evidence="3" id="KW-0804">Transcription</keyword>
<organism evidence="5 6">
    <name type="scientific">Gordonia effusa NBRC 100432</name>
    <dbReference type="NCBI Taxonomy" id="1077974"/>
    <lineage>
        <taxon>Bacteria</taxon>
        <taxon>Bacillati</taxon>
        <taxon>Actinomycetota</taxon>
        <taxon>Actinomycetes</taxon>
        <taxon>Mycobacteriales</taxon>
        <taxon>Gordoniaceae</taxon>
        <taxon>Gordonia</taxon>
    </lineage>
</organism>
<evidence type="ECO:0000313" key="6">
    <source>
        <dbReference type="Proteomes" id="UP000035034"/>
    </source>
</evidence>
<feature type="domain" description="HTH marR-type" evidence="4">
    <location>
        <begin position="1"/>
        <end position="115"/>
    </location>
</feature>
<dbReference type="SMART" id="SM00347">
    <property type="entry name" value="HTH_MARR"/>
    <property type="match status" value="1"/>
</dbReference>
<evidence type="ECO:0000256" key="2">
    <source>
        <dbReference type="ARBA" id="ARBA00023125"/>
    </source>
</evidence>
<dbReference type="InterPro" id="IPR000835">
    <property type="entry name" value="HTH_MarR-typ"/>
</dbReference>
<comment type="caution">
    <text evidence="5">The sequence shown here is derived from an EMBL/GenBank/DDBJ whole genome shotgun (WGS) entry which is preliminary data.</text>
</comment>
<dbReference type="InterPro" id="IPR036388">
    <property type="entry name" value="WH-like_DNA-bd_sf"/>
</dbReference>
<dbReference type="Pfam" id="PF01047">
    <property type="entry name" value="MarR"/>
    <property type="match status" value="1"/>
</dbReference>